<dbReference type="InterPro" id="IPR029787">
    <property type="entry name" value="Nucleotide_cyclase"/>
</dbReference>
<reference evidence="6 7" key="1">
    <citation type="submission" date="2019-07" db="EMBL/GenBank/DDBJ databases">
        <title>Sphingomonas alkalisoli sp. nov., isolated from rhizosphere soil of Suaedae salsa.</title>
        <authorList>
            <person name="Zhang H."/>
            <person name="Xu L."/>
            <person name="Zhang J.-X."/>
            <person name="Sun J.-Q."/>
        </authorList>
    </citation>
    <scope>NUCLEOTIDE SEQUENCE [LARGE SCALE GENOMIC DNA]</scope>
    <source>
        <strain evidence="6 7">XS-10</strain>
    </source>
</reference>
<dbReference type="PROSITE" id="PS50885">
    <property type="entry name" value="HAMP"/>
    <property type="match status" value="1"/>
</dbReference>
<dbReference type="Gene3D" id="3.30.70.270">
    <property type="match status" value="1"/>
</dbReference>
<comment type="catalytic activity">
    <reaction evidence="2">
        <text>2 GTP = 3',3'-c-di-GMP + 2 diphosphate</text>
        <dbReference type="Rhea" id="RHEA:24898"/>
        <dbReference type="ChEBI" id="CHEBI:33019"/>
        <dbReference type="ChEBI" id="CHEBI:37565"/>
        <dbReference type="ChEBI" id="CHEBI:58805"/>
        <dbReference type="EC" id="2.7.7.65"/>
    </reaction>
</comment>
<dbReference type="InterPro" id="IPR003660">
    <property type="entry name" value="HAMP_dom"/>
</dbReference>
<dbReference type="GO" id="GO:0005886">
    <property type="term" value="C:plasma membrane"/>
    <property type="evidence" value="ECO:0007669"/>
    <property type="project" value="TreeGrafter"/>
</dbReference>
<dbReference type="InterPro" id="IPR050469">
    <property type="entry name" value="Diguanylate_Cyclase"/>
</dbReference>
<name>A0A518RFN5_9SPHN</name>
<dbReference type="SUPFAM" id="SSF55073">
    <property type="entry name" value="Nucleotide cyclase"/>
    <property type="match status" value="1"/>
</dbReference>
<evidence type="ECO:0000256" key="2">
    <source>
        <dbReference type="ARBA" id="ARBA00034247"/>
    </source>
</evidence>
<evidence type="ECO:0000313" key="7">
    <source>
        <dbReference type="Proteomes" id="UP000318055"/>
    </source>
</evidence>
<proteinExistence type="predicted"/>
<sequence>MLERLPTLLRDMSITTRTAITLSALIGLIFVVAGFLSYRDSERRTREAGLTTLDHYARQVVREEERRFSRIRTTHIHATELMRAQLASSPRLADAAAFDVMFPADRRGGRRSAPALYNGGNTPLGYIRGVGAFIAHEPDAAARRRLMAATGIVHALGEGVRPELESLYYFTPDNSLVIFAADRPDRLRFYRQDAPSTLDFQRQEFATISTPTANPARAMRCTALRHIVHDRSGGTWTTGCMTPVDIDGRHVGTWGTSVLLDTLIAPSDFADVPRASVILISREGRLIHHPDYTRQRRVGPESMLDLTTTRDPRLAALWSFVQAQRDGHFLGEAPSLDSFVAMRKIGTPGWYALVVQDEAVMRAETNRLILRVALTAAACLVLQALTILFLLRRQVGAPLRRLIERTRALTRRVPPARYVDIERIAVRDEVAQLTHDFDVMAERIGSAQTELERKVSDRTEALRRANLKLKLIATQDQLTGIPNRRSLVTEVEARMATRSAEGHYLLLFDIDRFKRINDVHGETTGDRALIRIANGIASLLREGDVCGRIGGAEFAAFVRADSQAEAMNVAERVRVGLFGLQTPGRYGEMIRLTVSAGVAGAVMDDDFDTLFARAEAALNRAKRLGRDRAAWQSAPASVRSERTRSVA</sequence>
<dbReference type="EMBL" id="CP042239">
    <property type="protein sequence ID" value="QDX26270.1"/>
    <property type="molecule type" value="Genomic_DNA"/>
</dbReference>
<dbReference type="PANTHER" id="PTHR45138">
    <property type="entry name" value="REGULATORY COMPONENTS OF SENSORY TRANSDUCTION SYSTEM"/>
    <property type="match status" value="1"/>
</dbReference>
<feature type="domain" description="GGDEF" evidence="5">
    <location>
        <begin position="501"/>
        <end position="634"/>
    </location>
</feature>
<evidence type="ECO:0000256" key="3">
    <source>
        <dbReference type="SAM" id="Phobius"/>
    </source>
</evidence>
<dbReference type="SMART" id="SM00267">
    <property type="entry name" value="GGDEF"/>
    <property type="match status" value="1"/>
</dbReference>
<dbReference type="GO" id="GO:0007165">
    <property type="term" value="P:signal transduction"/>
    <property type="evidence" value="ECO:0007669"/>
    <property type="project" value="InterPro"/>
</dbReference>
<protein>
    <recommendedName>
        <fullName evidence="1">diguanylate cyclase</fullName>
        <ecNumber evidence="1">2.7.7.65</ecNumber>
    </recommendedName>
</protein>
<dbReference type="PANTHER" id="PTHR45138:SF9">
    <property type="entry name" value="DIGUANYLATE CYCLASE DGCM-RELATED"/>
    <property type="match status" value="1"/>
</dbReference>
<dbReference type="KEGG" id="ssua:FPZ54_09710"/>
<dbReference type="GO" id="GO:1902201">
    <property type="term" value="P:negative regulation of bacterial-type flagellum-dependent cell motility"/>
    <property type="evidence" value="ECO:0007669"/>
    <property type="project" value="TreeGrafter"/>
</dbReference>
<dbReference type="RefSeq" id="WP_145846752.1">
    <property type="nucleotide sequence ID" value="NZ_CP042239.1"/>
</dbReference>
<dbReference type="EC" id="2.7.7.65" evidence="1"/>
<dbReference type="PROSITE" id="PS50887">
    <property type="entry name" value="GGDEF"/>
    <property type="match status" value="1"/>
</dbReference>
<keyword evidence="3" id="KW-1133">Transmembrane helix</keyword>
<keyword evidence="3" id="KW-0472">Membrane</keyword>
<dbReference type="InterPro" id="IPR000160">
    <property type="entry name" value="GGDEF_dom"/>
</dbReference>
<dbReference type="SMART" id="SM00304">
    <property type="entry name" value="HAMP"/>
    <property type="match status" value="1"/>
</dbReference>
<dbReference type="NCBIfam" id="TIGR00254">
    <property type="entry name" value="GGDEF"/>
    <property type="match status" value="1"/>
</dbReference>
<evidence type="ECO:0000256" key="1">
    <source>
        <dbReference type="ARBA" id="ARBA00012528"/>
    </source>
</evidence>
<feature type="domain" description="HAMP" evidence="4">
    <location>
        <begin position="393"/>
        <end position="449"/>
    </location>
</feature>
<dbReference type="CDD" id="cd06225">
    <property type="entry name" value="HAMP"/>
    <property type="match status" value="1"/>
</dbReference>
<dbReference type="InterPro" id="IPR043128">
    <property type="entry name" value="Rev_trsase/Diguanyl_cyclase"/>
</dbReference>
<gene>
    <name evidence="6" type="ORF">FPZ54_09710</name>
</gene>
<dbReference type="Pfam" id="PF00990">
    <property type="entry name" value="GGDEF"/>
    <property type="match status" value="1"/>
</dbReference>
<dbReference type="AlphaFoldDB" id="A0A518RFN5"/>
<dbReference type="Proteomes" id="UP000318055">
    <property type="component" value="Chromosome"/>
</dbReference>
<feature type="transmembrane region" description="Helical" evidence="3">
    <location>
        <begin position="20"/>
        <end position="38"/>
    </location>
</feature>
<organism evidence="6 7">
    <name type="scientific">Sphingomonas suaedae</name>
    <dbReference type="NCBI Taxonomy" id="2599297"/>
    <lineage>
        <taxon>Bacteria</taxon>
        <taxon>Pseudomonadati</taxon>
        <taxon>Pseudomonadota</taxon>
        <taxon>Alphaproteobacteria</taxon>
        <taxon>Sphingomonadales</taxon>
        <taxon>Sphingomonadaceae</taxon>
        <taxon>Sphingomonas</taxon>
    </lineage>
</organism>
<dbReference type="GO" id="GO:0052621">
    <property type="term" value="F:diguanylate cyclase activity"/>
    <property type="evidence" value="ECO:0007669"/>
    <property type="project" value="UniProtKB-EC"/>
</dbReference>
<dbReference type="CDD" id="cd01949">
    <property type="entry name" value="GGDEF"/>
    <property type="match status" value="1"/>
</dbReference>
<dbReference type="OrthoDB" id="384661at2"/>
<evidence type="ECO:0000259" key="5">
    <source>
        <dbReference type="PROSITE" id="PS50887"/>
    </source>
</evidence>
<dbReference type="GO" id="GO:0043709">
    <property type="term" value="P:cell adhesion involved in single-species biofilm formation"/>
    <property type="evidence" value="ECO:0007669"/>
    <property type="project" value="TreeGrafter"/>
</dbReference>
<keyword evidence="7" id="KW-1185">Reference proteome</keyword>
<evidence type="ECO:0000313" key="6">
    <source>
        <dbReference type="EMBL" id="QDX26270.1"/>
    </source>
</evidence>
<dbReference type="CDD" id="cd18774">
    <property type="entry name" value="PDC2_HK_sensor"/>
    <property type="match status" value="1"/>
</dbReference>
<accession>A0A518RFN5</accession>
<evidence type="ECO:0000259" key="4">
    <source>
        <dbReference type="PROSITE" id="PS50885"/>
    </source>
</evidence>
<keyword evidence="3" id="KW-0812">Transmembrane</keyword>
<dbReference type="Gene3D" id="6.10.340.10">
    <property type="match status" value="1"/>
</dbReference>
<feature type="transmembrane region" description="Helical" evidence="3">
    <location>
        <begin position="368"/>
        <end position="391"/>
    </location>
</feature>